<name>A0A8J8P028_HALGN</name>
<organism evidence="5 6">
    <name type="scientific">Halteria grandinella</name>
    <dbReference type="NCBI Taxonomy" id="5974"/>
    <lineage>
        <taxon>Eukaryota</taxon>
        <taxon>Sar</taxon>
        <taxon>Alveolata</taxon>
        <taxon>Ciliophora</taxon>
        <taxon>Intramacronucleata</taxon>
        <taxon>Spirotrichea</taxon>
        <taxon>Stichotrichia</taxon>
        <taxon>Sporadotrichida</taxon>
        <taxon>Halteriidae</taxon>
        <taxon>Halteria</taxon>
    </lineage>
</organism>
<dbReference type="PROSITE" id="PS50110">
    <property type="entry name" value="RESPONSE_REGULATORY"/>
    <property type="match status" value="1"/>
</dbReference>
<dbReference type="InterPro" id="IPR005467">
    <property type="entry name" value="His_kinase_dom"/>
</dbReference>
<gene>
    <name evidence="5" type="ORF">FGO68_gene13997</name>
</gene>
<evidence type="ECO:0000313" key="6">
    <source>
        <dbReference type="Proteomes" id="UP000785679"/>
    </source>
</evidence>
<dbReference type="PANTHER" id="PTHR43719">
    <property type="entry name" value="TWO-COMPONENT HISTIDINE KINASE"/>
    <property type="match status" value="1"/>
</dbReference>
<sequence length="532" mass="61029">MSYWQELEKQKNITQMQTIAFASAAHEFRNPLNAISASLELISPIIKMHEDDLLGQQYFQIARSCSNLMLFLVRDILDYAQIESKSLVLSFETCNIGKLFKECVEILKYKAQEKHIELNCEPFDENDLGNYDLFSDFNRLKQILINLLSNSIKYTSKGQVLLRAEVTTLCEFPVDKKVVQIYVEDTGVGMSEIQVQNLFKPFTKIMQNRNLNKEGVGLGLTISMNIANALGGDIKVSSIQGSGSKFIVELPLRLSFGGVPRLSTRMPFSDLIIKRERVYSSQWTLNALDQSEGVDDPFFPFIKKYESTYGVCMPESPKKSLQIKRESSYQEVISQRKREDRNNSKYKKSLFHIQNKEGCAGRKLSTKREFIQSNNNSSFSSSSSISKQTQQQCECPRILLVDDEPFNLIVLSGFLIRLGVSHYKTAPDGVQALDIIEKSLQNREQNCLFKQGHQPYQLVFIDNQMPIMTGKEVVEKFRLEHSDCTDIHFILTSGENVHDPQHLFTRQIIKPIDPRIIEECINEYVKREVDQY</sequence>
<dbReference type="PANTHER" id="PTHR43719:SF28">
    <property type="entry name" value="PEROXIDE STRESS-ACTIVATED HISTIDINE KINASE MAK1-RELATED"/>
    <property type="match status" value="1"/>
</dbReference>
<protein>
    <submittedName>
        <fullName evidence="5">Uncharacterized protein</fullName>
    </submittedName>
</protein>
<dbReference type="EMBL" id="RRYP01002310">
    <property type="protein sequence ID" value="TNV84916.1"/>
    <property type="molecule type" value="Genomic_DNA"/>
</dbReference>
<proteinExistence type="predicted"/>
<keyword evidence="6" id="KW-1185">Reference proteome</keyword>
<dbReference type="InterPro" id="IPR003594">
    <property type="entry name" value="HATPase_dom"/>
</dbReference>
<keyword evidence="1 2" id="KW-0597">Phosphoprotein</keyword>
<evidence type="ECO:0000259" key="3">
    <source>
        <dbReference type="PROSITE" id="PS50109"/>
    </source>
</evidence>
<dbReference type="Gene3D" id="3.30.565.10">
    <property type="entry name" value="Histidine kinase-like ATPase, C-terminal domain"/>
    <property type="match status" value="1"/>
</dbReference>
<dbReference type="InterPro" id="IPR004358">
    <property type="entry name" value="Sig_transdc_His_kin-like_C"/>
</dbReference>
<dbReference type="SMART" id="SM00448">
    <property type="entry name" value="REC"/>
    <property type="match status" value="1"/>
</dbReference>
<dbReference type="SUPFAM" id="SSF52172">
    <property type="entry name" value="CheY-like"/>
    <property type="match status" value="1"/>
</dbReference>
<dbReference type="CDD" id="cd00082">
    <property type="entry name" value="HisKA"/>
    <property type="match status" value="1"/>
</dbReference>
<feature type="modified residue" description="4-aspartylphosphate" evidence="2">
    <location>
        <position position="462"/>
    </location>
</feature>
<comment type="caution">
    <text evidence="5">The sequence shown here is derived from an EMBL/GenBank/DDBJ whole genome shotgun (WGS) entry which is preliminary data.</text>
</comment>
<dbReference type="SUPFAM" id="SSF47384">
    <property type="entry name" value="Homodimeric domain of signal transducing histidine kinase"/>
    <property type="match status" value="1"/>
</dbReference>
<dbReference type="InterPro" id="IPR036890">
    <property type="entry name" value="HATPase_C_sf"/>
</dbReference>
<dbReference type="Proteomes" id="UP000785679">
    <property type="component" value="Unassembled WGS sequence"/>
</dbReference>
<dbReference type="InterPro" id="IPR011006">
    <property type="entry name" value="CheY-like_superfamily"/>
</dbReference>
<evidence type="ECO:0000256" key="2">
    <source>
        <dbReference type="PROSITE-ProRule" id="PRU00169"/>
    </source>
</evidence>
<dbReference type="InterPro" id="IPR001789">
    <property type="entry name" value="Sig_transdc_resp-reg_receiver"/>
</dbReference>
<dbReference type="Pfam" id="PF00512">
    <property type="entry name" value="HisKA"/>
    <property type="match status" value="1"/>
</dbReference>
<dbReference type="CDD" id="cd17546">
    <property type="entry name" value="REC_hyHK_CKI1_RcsC-like"/>
    <property type="match status" value="1"/>
</dbReference>
<feature type="domain" description="Response regulatory" evidence="4">
    <location>
        <begin position="397"/>
        <end position="525"/>
    </location>
</feature>
<dbReference type="PROSITE" id="PS50109">
    <property type="entry name" value="HIS_KIN"/>
    <property type="match status" value="1"/>
</dbReference>
<dbReference type="GO" id="GO:0000155">
    <property type="term" value="F:phosphorelay sensor kinase activity"/>
    <property type="evidence" value="ECO:0007669"/>
    <property type="project" value="InterPro"/>
</dbReference>
<dbReference type="OrthoDB" id="427160at2759"/>
<dbReference type="SMART" id="SM00388">
    <property type="entry name" value="HisKA"/>
    <property type="match status" value="1"/>
</dbReference>
<dbReference type="SUPFAM" id="SSF55874">
    <property type="entry name" value="ATPase domain of HSP90 chaperone/DNA topoisomerase II/histidine kinase"/>
    <property type="match status" value="1"/>
</dbReference>
<dbReference type="Pfam" id="PF02518">
    <property type="entry name" value="HATPase_c"/>
    <property type="match status" value="1"/>
</dbReference>
<dbReference type="InterPro" id="IPR050956">
    <property type="entry name" value="2C_system_His_kinase"/>
</dbReference>
<dbReference type="Gene3D" id="1.10.287.130">
    <property type="match status" value="1"/>
</dbReference>
<evidence type="ECO:0000259" key="4">
    <source>
        <dbReference type="PROSITE" id="PS50110"/>
    </source>
</evidence>
<accession>A0A8J8P028</accession>
<dbReference type="SMART" id="SM00387">
    <property type="entry name" value="HATPase_c"/>
    <property type="match status" value="1"/>
</dbReference>
<dbReference type="InterPro" id="IPR036097">
    <property type="entry name" value="HisK_dim/P_sf"/>
</dbReference>
<reference evidence="5" key="1">
    <citation type="submission" date="2019-06" db="EMBL/GenBank/DDBJ databases">
        <authorList>
            <person name="Zheng W."/>
        </authorList>
    </citation>
    <scope>NUCLEOTIDE SEQUENCE</scope>
    <source>
        <strain evidence="5">QDHG01</strain>
    </source>
</reference>
<dbReference type="InterPro" id="IPR003661">
    <property type="entry name" value="HisK_dim/P_dom"/>
</dbReference>
<dbReference type="Gene3D" id="3.40.50.2300">
    <property type="match status" value="1"/>
</dbReference>
<dbReference type="AlphaFoldDB" id="A0A8J8P028"/>
<evidence type="ECO:0000313" key="5">
    <source>
        <dbReference type="EMBL" id="TNV84916.1"/>
    </source>
</evidence>
<dbReference type="PRINTS" id="PR00344">
    <property type="entry name" value="BCTRLSENSOR"/>
</dbReference>
<evidence type="ECO:0000256" key="1">
    <source>
        <dbReference type="ARBA" id="ARBA00022553"/>
    </source>
</evidence>
<feature type="domain" description="Histidine kinase" evidence="3">
    <location>
        <begin position="23"/>
        <end position="254"/>
    </location>
</feature>